<dbReference type="PATRIC" id="fig|1604004.5.peg.2212"/>
<gene>
    <name evidence="8" type="ORF">HLASA_2103</name>
</gene>
<feature type="transmembrane region" description="Helical" evidence="6">
    <location>
        <begin position="779"/>
        <end position="798"/>
    </location>
</feature>
<keyword evidence="3 6" id="KW-0812">Transmembrane</keyword>
<feature type="transmembrane region" description="Helical" evidence="6">
    <location>
        <begin position="236"/>
        <end position="253"/>
    </location>
</feature>
<proteinExistence type="predicted"/>
<feature type="domain" description="SSD" evidence="7">
    <location>
        <begin position="643"/>
        <end position="804"/>
    </location>
</feature>
<feature type="transmembrane region" description="Helical" evidence="6">
    <location>
        <begin position="678"/>
        <end position="699"/>
    </location>
</feature>
<feature type="transmembrane region" description="Helical" evidence="6">
    <location>
        <begin position="649"/>
        <end position="671"/>
    </location>
</feature>
<dbReference type="Gene3D" id="1.20.1640.10">
    <property type="entry name" value="Multidrug efflux transporter AcrB transmembrane domain"/>
    <property type="match status" value="2"/>
</dbReference>
<feature type="transmembrane region" description="Helical" evidence="6">
    <location>
        <begin position="742"/>
        <end position="759"/>
    </location>
</feature>
<reference evidence="9" key="1">
    <citation type="submission" date="2015-05" db="EMBL/GenBank/DDBJ databases">
        <title>Complete genome sequence of Halanaeroarchaeum sulfurireducens type strain M27-SA2, a sulfate-reducer haloarchaeon from marine anoxic lake Medee.</title>
        <authorList>
            <person name="Messina E."/>
            <person name="Kublanov I.V."/>
            <person name="Toshchakov S."/>
            <person name="Arcadi E."/>
            <person name="La Spada G."/>
            <person name="La Cono V."/>
            <person name="Yakimov M.M."/>
        </authorList>
    </citation>
    <scope>NUCLEOTIDE SEQUENCE [LARGE SCALE GENOMIC DNA]</scope>
    <source>
        <strain evidence="9">M27-SA2</strain>
    </source>
</reference>
<reference evidence="8 9" key="2">
    <citation type="journal article" date="2016" name="Stand. Genomic Sci.">
        <title>Complete genome sequence of 'Halanaeroarchaeum sulfurireducens' M27-SA2, a sulfur-reducing and acetate-oxidizing haloarchaeon from the deep-sea hypersaline anoxic lake Medee.</title>
        <authorList>
            <person name="Messina E."/>
            <person name="Sorokin D.Y."/>
            <person name="Kublanov I.V."/>
            <person name="Toshchakov S."/>
            <person name="Lopatina A."/>
            <person name="Arcadi E."/>
            <person name="Smedile F."/>
            <person name="La Spada G."/>
            <person name="La Cono V."/>
            <person name="Yakimov M.M."/>
        </authorList>
    </citation>
    <scope>NUCLEOTIDE SEQUENCE [LARGE SCALE GENOMIC DNA]</scope>
    <source>
        <strain evidence="8 9">M27-SA2</strain>
    </source>
</reference>
<dbReference type="Proteomes" id="UP000060390">
    <property type="component" value="Chromosome"/>
</dbReference>
<evidence type="ECO:0000256" key="3">
    <source>
        <dbReference type="ARBA" id="ARBA00022692"/>
    </source>
</evidence>
<dbReference type="InterPro" id="IPR050545">
    <property type="entry name" value="Mycobact_MmpL"/>
</dbReference>
<evidence type="ECO:0000256" key="4">
    <source>
        <dbReference type="ARBA" id="ARBA00022989"/>
    </source>
</evidence>
<feature type="transmembrane region" description="Helical" evidence="6">
    <location>
        <begin position="705"/>
        <end position="730"/>
    </location>
</feature>
<organism evidence="8 9">
    <name type="scientific">Halanaeroarchaeum sulfurireducens</name>
    <dbReference type="NCBI Taxonomy" id="1604004"/>
    <lineage>
        <taxon>Archaea</taxon>
        <taxon>Methanobacteriati</taxon>
        <taxon>Methanobacteriota</taxon>
        <taxon>Stenosarchaea group</taxon>
        <taxon>Halobacteria</taxon>
        <taxon>Halobacteriales</taxon>
        <taxon>Halobacteriaceae</taxon>
        <taxon>Halanaeroarchaeum</taxon>
    </lineage>
</organism>
<comment type="subcellular location">
    <subcellularLocation>
        <location evidence="1">Cell membrane</location>
        <topology evidence="1">Multi-pass membrane protein</topology>
    </subcellularLocation>
</comment>
<evidence type="ECO:0000256" key="2">
    <source>
        <dbReference type="ARBA" id="ARBA00022475"/>
    </source>
</evidence>
<feature type="domain" description="SSD" evidence="7">
    <location>
        <begin position="260"/>
        <end position="385"/>
    </location>
</feature>
<evidence type="ECO:0000256" key="5">
    <source>
        <dbReference type="ARBA" id="ARBA00023136"/>
    </source>
</evidence>
<evidence type="ECO:0000259" key="7">
    <source>
        <dbReference type="PROSITE" id="PS50156"/>
    </source>
</evidence>
<protein>
    <submittedName>
        <fullName evidence="8">Putative RND superfamily exporter</fullName>
    </submittedName>
</protein>
<feature type="transmembrane region" description="Helical" evidence="6">
    <location>
        <begin position="426"/>
        <end position="445"/>
    </location>
</feature>
<keyword evidence="5 6" id="KW-0472">Membrane</keyword>
<evidence type="ECO:0000313" key="9">
    <source>
        <dbReference type="Proteomes" id="UP000060390"/>
    </source>
</evidence>
<feature type="transmembrane region" description="Helical" evidence="6">
    <location>
        <begin position="260"/>
        <end position="282"/>
    </location>
</feature>
<keyword evidence="2" id="KW-1003">Cell membrane</keyword>
<dbReference type="RefSeq" id="WP_054519960.1">
    <property type="nucleotide sequence ID" value="NZ_CP011564.1"/>
</dbReference>
<feature type="transmembrane region" description="Helical" evidence="6">
    <location>
        <begin position="360"/>
        <end position="380"/>
    </location>
</feature>
<keyword evidence="4 6" id="KW-1133">Transmembrane helix</keyword>
<evidence type="ECO:0000256" key="1">
    <source>
        <dbReference type="ARBA" id="ARBA00004651"/>
    </source>
</evidence>
<accession>A0A0N9N7F5</accession>
<dbReference type="SUPFAM" id="SSF82866">
    <property type="entry name" value="Multidrug efflux transporter AcrB transmembrane domain"/>
    <property type="match status" value="2"/>
</dbReference>
<dbReference type="GO" id="GO:0005886">
    <property type="term" value="C:plasma membrane"/>
    <property type="evidence" value="ECO:0007669"/>
    <property type="project" value="UniProtKB-SubCell"/>
</dbReference>
<dbReference type="EMBL" id="CP011564">
    <property type="protein sequence ID" value="ALG82973.1"/>
    <property type="molecule type" value="Genomic_DNA"/>
</dbReference>
<sequence>MSPGGRVEAATERVGEIITDRPRTVIIAFLLLTAVFAGGMTQVSTSSGSTDSFTEDLPEQQALDDINEKFQGPFETDSETTQLIHEGDDVLTRQALLEMLSVLERVDQQDDLWMSSANGPAPAIAQAIDPTATTPAEQQRVIRHASDRELRSAIRALSERPSFERTLSDDFNSREAAASASITVITHDPPEGADEMQRVQTTIQSMADDADGSIHTLGSGIIDAEFSNVIGDSMSLVMPVVMVLLLTFLVIAYRDPIDLVLGLIALVMTIIWTFGFLGFAGIPFDQMMISVPVLLLAVGVDFGIHIINRYREETIDGTEPIPSMRLALGQLLVAFVIVTATTVFGFGANVVSDLAPIRRMGMAASVGIVFTFLIFGLFLPPAKIESDRFRERYNVPAFNSTPIASEDSGLGRMLAVPARISDRAPAMIVLAILVLAAVVGGYGAGVDNTFDTDDFLPPEEQPGYVDYLPASMTPADYTVTETVNIIEDRFATAESISVMIYVEGPFERAHALTALTAPNEDPPESFAVGPHGEASARSIVTVIQSYADQNPQFGELVERSDLNGDGIPDQNLERIYDELMASPYADSADDYLTEDRRAAKVSYTVDSEASQDEIATDASRLAEDFRYSATATGETIIFAAVSDLIYESAIQGLVLAIVLSALFLVLTYTILERKPMLGIVNVFPIIVAVIVLLATMRALGMSLNALTATILSISIGVGIAYSVHVTHLYTDEIGGGMESREALLTTLTGTGGALAGSMATTSLGTGALTLAISPILGDFGFLMALSVFYSFVASMTVLPPALQLWARWETIVG</sequence>
<dbReference type="AlphaFoldDB" id="A0A0N9N7F5"/>
<dbReference type="PANTHER" id="PTHR33406">
    <property type="entry name" value="MEMBRANE PROTEIN MJ1562-RELATED"/>
    <property type="match status" value="1"/>
</dbReference>
<dbReference type="InterPro" id="IPR000731">
    <property type="entry name" value="SSD"/>
</dbReference>
<dbReference type="STRING" id="1604004.HLASA_2103"/>
<dbReference type="Pfam" id="PF03176">
    <property type="entry name" value="MMPL"/>
    <property type="match status" value="2"/>
</dbReference>
<evidence type="ECO:0000313" key="8">
    <source>
        <dbReference type="EMBL" id="ALG82973.1"/>
    </source>
</evidence>
<feature type="transmembrane region" description="Helical" evidence="6">
    <location>
        <begin position="288"/>
        <end position="307"/>
    </location>
</feature>
<evidence type="ECO:0000256" key="6">
    <source>
        <dbReference type="SAM" id="Phobius"/>
    </source>
</evidence>
<dbReference type="InterPro" id="IPR004869">
    <property type="entry name" value="MMPL_dom"/>
</dbReference>
<dbReference type="KEGG" id="hsf:HLASA_2103"/>
<dbReference type="PROSITE" id="PS50156">
    <property type="entry name" value="SSD"/>
    <property type="match status" value="2"/>
</dbReference>
<dbReference type="GeneID" id="26011437"/>
<name>A0A0N9N7F5_9EURY</name>
<dbReference type="PANTHER" id="PTHR33406:SF13">
    <property type="entry name" value="MEMBRANE PROTEIN YDFJ"/>
    <property type="match status" value="1"/>
</dbReference>
<feature type="transmembrane region" description="Helical" evidence="6">
    <location>
        <begin position="328"/>
        <end position="348"/>
    </location>
</feature>